<dbReference type="OMA" id="CANTRCK"/>
<evidence type="ECO:0000256" key="1">
    <source>
        <dbReference type="SAM" id="MobiDB-lite"/>
    </source>
</evidence>
<evidence type="ECO:0000313" key="3">
    <source>
        <dbReference type="Proteomes" id="UP000018144"/>
    </source>
</evidence>
<reference evidence="2 3" key="1">
    <citation type="journal article" date="2013" name="PLoS Genet.">
        <title>The genome and development-dependent transcriptomes of Pyronema confluens: a window into fungal evolution.</title>
        <authorList>
            <person name="Traeger S."/>
            <person name="Altegoer F."/>
            <person name="Freitag M."/>
            <person name="Gabaldon T."/>
            <person name="Kempken F."/>
            <person name="Kumar A."/>
            <person name="Marcet-Houben M."/>
            <person name="Poggeler S."/>
            <person name="Stajich J.E."/>
            <person name="Nowrousian M."/>
        </authorList>
    </citation>
    <scope>NUCLEOTIDE SEQUENCE [LARGE SCALE GENOMIC DNA]</scope>
    <source>
        <strain evidence="3">CBS 100304</strain>
        <tissue evidence="2">Vegetative mycelium</tissue>
    </source>
</reference>
<dbReference type="eggNOG" id="KOG1297">
    <property type="taxonomic scope" value="Eukaryota"/>
</dbReference>
<feature type="compositionally biased region" description="Basic and acidic residues" evidence="1">
    <location>
        <begin position="216"/>
        <end position="246"/>
    </location>
</feature>
<feature type="region of interest" description="Disordered" evidence="1">
    <location>
        <begin position="159"/>
        <end position="301"/>
    </location>
</feature>
<dbReference type="EMBL" id="HF936132">
    <property type="protein sequence ID" value="CCX33488.1"/>
    <property type="molecule type" value="Genomic_DNA"/>
</dbReference>
<protein>
    <submittedName>
        <fullName evidence="2">Similar to Protein FRA10AC1 homolog acc. no. Q5FVF1</fullName>
    </submittedName>
</protein>
<proteinExistence type="predicted"/>
<gene>
    <name evidence="2" type="ORF">PCON_01330</name>
</gene>
<feature type="compositionally biased region" description="Basic and acidic residues" evidence="1">
    <location>
        <begin position="190"/>
        <end position="199"/>
    </location>
</feature>
<accession>U4LNG2</accession>
<evidence type="ECO:0000313" key="2">
    <source>
        <dbReference type="EMBL" id="CCX33488.1"/>
    </source>
</evidence>
<dbReference type="Pfam" id="PF09725">
    <property type="entry name" value="Fra10Ac1"/>
    <property type="match status" value="1"/>
</dbReference>
<feature type="compositionally biased region" description="Basic residues" evidence="1">
    <location>
        <begin position="159"/>
        <end position="189"/>
    </location>
</feature>
<dbReference type="STRING" id="1076935.U4LNG2"/>
<keyword evidence="3" id="KW-1185">Reference proteome</keyword>
<dbReference type="InterPro" id="IPR019129">
    <property type="entry name" value="Folate-sensitive_fs_Fra10Ac1"/>
</dbReference>
<dbReference type="Proteomes" id="UP000018144">
    <property type="component" value="Unassembled WGS sequence"/>
</dbReference>
<feature type="compositionally biased region" description="Basic and acidic residues" evidence="1">
    <location>
        <begin position="254"/>
        <end position="301"/>
    </location>
</feature>
<feature type="compositionally biased region" description="Basic residues" evidence="1">
    <location>
        <begin position="200"/>
        <end position="215"/>
    </location>
</feature>
<organism evidence="2 3">
    <name type="scientific">Pyronema omphalodes (strain CBS 100304)</name>
    <name type="common">Pyronema confluens</name>
    <dbReference type="NCBI Taxonomy" id="1076935"/>
    <lineage>
        <taxon>Eukaryota</taxon>
        <taxon>Fungi</taxon>
        <taxon>Dikarya</taxon>
        <taxon>Ascomycota</taxon>
        <taxon>Pezizomycotina</taxon>
        <taxon>Pezizomycetes</taxon>
        <taxon>Pezizales</taxon>
        <taxon>Pyronemataceae</taxon>
        <taxon>Pyronema</taxon>
    </lineage>
</organism>
<sequence length="301" mass="35240">MPPNPFSQSLAPTSAHARHTSLASAQRYIYNRPPSPIPIQRTERDILLSHHRFLRDESPGSPSAADTYEKNLIAAYDAKLYKEYVLIELSQYRAGRVAMRWRTEQEVKDGKGERVCAGLGCGRGTEEEREVLFNYEEHGEGKEAMVKVRLCAGCAKRLRKAKGERRRSRSPRRHRERSRSRERRKRDHRHEKDDSEGKHRSGRRRSRSRSPRRQRERSTGRSKRDDQKEDRKEEKSMSSERRRGDDKEEVNDEPGDRRSRHRTDEKSESTKHDSRSSGVRDRSGSPSRSDTRRKPREKAWA</sequence>
<name>U4LNG2_PYROM</name>
<dbReference type="AlphaFoldDB" id="U4LNG2"/>
<dbReference type="OrthoDB" id="197967at2759"/>